<keyword evidence="1" id="KW-0732">Signal</keyword>
<dbReference type="Proteomes" id="UP001610990">
    <property type="component" value="Unassembled WGS sequence"/>
</dbReference>
<dbReference type="RefSeq" id="WP_397674926.1">
    <property type="nucleotide sequence ID" value="NZ_JBIRGH010000020.1"/>
</dbReference>
<keyword evidence="3" id="KW-0812">Transmembrane</keyword>
<feature type="transmembrane region" description="Helical" evidence="3">
    <location>
        <begin position="195"/>
        <end position="218"/>
    </location>
</feature>
<evidence type="ECO:0000256" key="2">
    <source>
        <dbReference type="SAM" id="MobiDB-lite"/>
    </source>
</evidence>
<feature type="compositionally biased region" description="Basic and acidic residues" evidence="2">
    <location>
        <begin position="235"/>
        <end position="264"/>
    </location>
</feature>
<feature type="region of interest" description="Disordered" evidence="2">
    <location>
        <begin position="235"/>
        <end position="267"/>
    </location>
</feature>
<dbReference type="Gene3D" id="2.60.40.1240">
    <property type="match status" value="1"/>
</dbReference>
<dbReference type="InterPro" id="IPR029050">
    <property type="entry name" value="Immunoprotect_excell_Ig-like"/>
</dbReference>
<dbReference type="EMBL" id="JBIRGH010000020">
    <property type="protein sequence ID" value="MFH8587984.1"/>
    <property type="molecule type" value="Genomic_DNA"/>
</dbReference>
<evidence type="ECO:0000313" key="5">
    <source>
        <dbReference type="EMBL" id="MFH8587984.1"/>
    </source>
</evidence>
<feature type="region of interest" description="Disordered" evidence="2">
    <location>
        <begin position="1"/>
        <end position="134"/>
    </location>
</feature>
<feature type="transmembrane region" description="Helical" evidence="3">
    <location>
        <begin position="160"/>
        <end position="183"/>
    </location>
</feature>
<feature type="compositionally biased region" description="Low complexity" evidence="2">
    <location>
        <begin position="64"/>
        <end position="100"/>
    </location>
</feature>
<name>A0ABW7RKW8_9ACTN</name>
<sequence>MDPEHDPAGRQADPAARREVPAVEQPGPAAQQDAPAVEQSGPAVHEQAGPAAQQDAPAHEQSGPVARQDAPAAAQPGPAAHEQPAPAAPQHDSAAPQANPFAPPSGPPRRPEDWAQPWPQGGAQQWPPPAGPLPYASAAPANHAATAALVCGCAGLLGSFIPFVNLISVCVAIAGVVCGFVGLSKARRSGVGKGLSIAGLVTGVVGIVLTLLMNFVVFNAMRDVVREYDKDARARHGAGVHDHERDEFGDRTEEKARPKEKGKDGGAAALLGKDTVRAANGLEVTPAAPQAYTPGEYASGTGKFNYKVKVEFTNKGGKTVDLSLAMIKALSDGGETADITDVTGRVGAFHGGSLAPGQKASMTFGFSTEKAPTYVNLDVGADLLETVHFTHKF</sequence>
<evidence type="ECO:0000259" key="4">
    <source>
        <dbReference type="Pfam" id="PF13828"/>
    </source>
</evidence>
<comment type="caution">
    <text evidence="5">The sequence shown here is derived from an EMBL/GenBank/DDBJ whole genome shotgun (WGS) entry which is preliminary data.</text>
</comment>
<accession>A0ABW7RKW8</accession>
<dbReference type="InterPro" id="IPR025241">
    <property type="entry name" value="DUF4190"/>
</dbReference>
<proteinExistence type="predicted"/>
<organism evidence="5 6">
    <name type="scientific">Streptomyces celluloflavus</name>
    <dbReference type="NCBI Taxonomy" id="58344"/>
    <lineage>
        <taxon>Bacteria</taxon>
        <taxon>Bacillati</taxon>
        <taxon>Actinomycetota</taxon>
        <taxon>Actinomycetes</taxon>
        <taxon>Kitasatosporales</taxon>
        <taxon>Streptomycetaceae</taxon>
        <taxon>Streptomyces</taxon>
    </lineage>
</organism>
<feature type="compositionally biased region" description="Low complexity" evidence="2">
    <location>
        <begin position="25"/>
        <end position="36"/>
    </location>
</feature>
<keyword evidence="3" id="KW-0472">Membrane</keyword>
<reference evidence="5 6" key="1">
    <citation type="submission" date="2024-10" db="EMBL/GenBank/DDBJ databases">
        <title>The Natural Products Discovery Center: Release of the First 8490 Sequenced Strains for Exploring Actinobacteria Biosynthetic Diversity.</title>
        <authorList>
            <person name="Kalkreuter E."/>
            <person name="Kautsar S.A."/>
            <person name="Yang D."/>
            <person name="Bader C.D."/>
            <person name="Teijaro C.N."/>
            <person name="Fluegel L."/>
            <person name="Davis C.M."/>
            <person name="Simpson J.R."/>
            <person name="Lauterbach L."/>
            <person name="Steele A.D."/>
            <person name="Gui C."/>
            <person name="Meng S."/>
            <person name="Li G."/>
            <person name="Viehrig K."/>
            <person name="Ye F."/>
            <person name="Su P."/>
            <person name="Kiefer A.F."/>
            <person name="Nichols A."/>
            <person name="Cepeda A.J."/>
            <person name="Yan W."/>
            <person name="Fan B."/>
            <person name="Jiang Y."/>
            <person name="Adhikari A."/>
            <person name="Zheng C.-J."/>
            <person name="Schuster L."/>
            <person name="Cowan T.M."/>
            <person name="Smanski M.J."/>
            <person name="Chevrette M.G."/>
            <person name="De Carvalho L.P.S."/>
            <person name="Shen B."/>
        </authorList>
    </citation>
    <scope>NUCLEOTIDE SEQUENCE [LARGE SCALE GENOMIC DNA]</scope>
    <source>
        <strain evidence="5 6">NPDC018013</strain>
    </source>
</reference>
<gene>
    <name evidence="5" type="ORF">ACH4GP_26885</name>
</gene>
<keyword evidence="6" id="KW-1185">Reference proteome</keyword>
<keyword evidence="3" id="KW-1133">Transmembrane helix</keyword>
<protein>
    <submittedName>
        <fullName evidence="5">DUF4190 domain-containing protein</fullName>
    </submittedName>
</protein>
<feature type="compositionally biased region" description="Low complexity" evidence="2">
    <location>
        <begin position="47"/>
        <end position="56"/>
    </location>
</feature>
<feature type="domain" description="DUF4190" evidence="4">
    <location>
        <begin position="145"/>
        <end position="212"/>
    </location>
</feature>
<feature type="compositionally biased region" description="Low complexity" evidence="2">
    <location>
        <begin position="114"/>
        <end position="125"/>
    </location>
</feature>
<dbReference type="Pfam" id="PF13828">
    <property type="entry name" value="DUF4190"/>
    <property type="match status" value="1"/>
</dbReference>
<evidence type="ECO:0000256" key="3">
    <source>
        <dbReference type="SAM" id="Phobius"/>
    </source>
</evidence>
<evidence type="ECO:0000256" key="1">
    <source>
        <dbReference type="ARBA" id="ARBA00022729"/>
    </source>
</evidence>
<evidence type="ECO:0000313" key="6">
    <source>
        <dbReference type="Proteomes" id="UP001610990"/>
    </source>
</evidence>